<evidence type="ECO:0000313" key="2">
    <source>
        <dbReference type="EMBL" id="EAX96495.1"/>
    </source>
</evidence>
<reference evidence="2" key="1">
    <citation type="submission" date="2006-10" db="EMBL/GenBank/DDBJ databases">
        <authorList>
            <person name="Amadeo P."/>
            <person name="Zhao Q."/>
            <person name="Wortman J."/>
            <person name="Fraser-Liggett C."/>
            <person name="Carlton J."/>
        </authorList>
    </citation>
    <scope>NUCLEOTIDE SEQUENCE</scope>
    <source>
        <strain evidence="2">G3</strain>
    </source>
</reference>
<dbReference type="InParanoid" id="A2FF37"/>
<dbReference type="SUPFAM" id="SSF48371">
    <property type="entry name" value="ARM repeat"/>
    <property type="match status" value="1"/>
</dbReference>
<evidence type="ECO:0000256" key="1">
    <source>
        <dbReference type="SAM" id="MobiDB-lite"/>
    </source>
</evidence>
<accession>A2FF37</accession>
<keyword evidence="3" id="KW-1185">Reference proteome</keyword>
<protein>
    <submittedName>
        <fullName evidence="2">Uncharacterized protein</fullName>
    </submittedName>
</protein>
<feature type="compositionally biased region" description="Basic and acidic residues" evidence="1">
    <location>
        <begin position="1"/>
        <end position="21"/>
    </location>
</feature>
<dbReference type="SMR" id="A2FF37"/>
<dbReference type="VEuPathDB" id="TrichDB:TVAG_277760"/>
<feature type="region of interest" description="Disordered" evidence="1">
    <location>
        <begin position="1"/>
        <end position="23"/>
    </location>
</feature>
<proteinExistence type="predicted"/>
<evidence type="ECO:0000313" key="3">
    <source>
        <dbReference type="Proteomes" id="UP000001542"/>
    </source>
</evidence>
<dbReference type="InterPro" id="IPR011989">
    <property type="entry name" value="ARM-like"/>
</dbReference>
<sequence>MDYKDEIEQIPKERDPNEKDPNQSIFESSKFIKVNFDPDQLYYDFKSAYNSENIDLIKDMLEKMQRYTENNMWLYHNSFDEYQIPLVLIDLGFEKFKMIDLRINTLALQVIAQFMDPVSCGHTEYFLNYGIIDAINKFITVDGFPIQYVLEIMIGIVNYSEEAIDQLFSTVGIDVIIDLYMTSDAGLYCAKLLYLFKVVNFENCDDSIFESVLNVCQEFLVRNYSKANLDEIANPGQFVPIHFTDILFDTLTQLCTSLERYNIIRRIYYISEILNACIPHAEYKTAIAALRLLSKFSLHFTDMPSIFPIDYRAIIGLYESTNIPSSLSEQILHTIYDMVACSEQSFIFMTQSYNIIPVLIASYKTKRYTEKALIFDICVECIRHGSETLKARFMSNGIIEPLVGALTVVDDEKRVTDACYAIHYLPNDIKSPEGLNIKYYSLLALNAPELVIDLLNDDNLEDSTYEAVEMLASDPIMKFLIDNDCPTDPEDE</sequence>
<gene>
    <name evidence="2" type="ORF">TVAG_277760</name>
</gene>
<organism evidence="2 3">
    <name type="scientific">Trichomonas vaginalis (strain ATCC PRA-98 / G3)</name>
    <dbReference type="NCBI Taxonomy" id="412133"/>
    <lineage>
        <taxon>Eukaryota</taxon>
        <taxon>Metamonada</taxon>
        <taxon>Parabasalia</taxon>
        <taxon>Trichomonadida</taxon>
        <taxon>Trichomonadidae</taxon>
        <taxon>Trichomonas</taxon>
    </lineage>
</organism>
<dbReference type="Gene3D" id="1.25.10.10">
    <property type="entry name" value="Leucine-rich Repeat Variant"/>
    <property type="match status" value="1"/>
</dbReference>
<dbReference type="RefSeq" id="XP_001309425.1">
    <property type="nucleotide sequence ID" value="XM_001309424.1"/>
</dbReference>
<dbReference type="Proteomes" id="UP000001542">
    <property type="component" value="Unassembled WGS sequence"/>
</dbReference>
<name>A2FF37_TRIV3</name>
<dbReference type="InterPro" id="IPR016024">
    <property type="entry name" value="ARM-type_fold"/>
</dbReference>
<dbReference type="KEGG" id="tva:4754268"/>
<dbReference type="EMBL" id="DS113756">
    <property type="protein sequence ID" value="EAX96495.1"/>
    <property type="molecule type" value="Genomic_DNA"/>
</dbReference>
<dbReference type="VEuPathDB" id="TrichDB:TVAGG3_0223220"/>
<dbReference type="AlphaFoldDB" id="A2FF37"/>
<reference evidence="2" key="2">
    <citation type="journal article" date="2007" name="Science">
        <title>Draft genome sequence of the sexually transmitted pathogen Trichomonas vaginalis.</title>
        <authorList>
            <person name="Carlton J.M."/>
            <person name="Hirt R.P."/>
            <person name="Silva J.C."/>
            <person name="Delcher A.L."/>
            <person name="Schatz M."/>
            <person name="Zhao Q."/>
            <person name="Wortman J.R."/>
            <person name="Bidwell S.L."/>
            <person name="Alsmark U.C.M."/>
            <person name="Besteiro S."/>
            <person name="Sicheritz-Ponten T."/>
            <person name="Noel C.J."/>
            <person name="Dacks J.B."/>
            <person name="Foster P.G."/>
            <person name="Simillion C."/>
            <person name="Van de Peer Y."/>
            <person name="Miranda-Saavedra D."/>
            <person name="Barton G.J."/>
            <person name="Westrop G.D."/>
            <person name="Mueller S."/>
            <person name="Dessi D."/>
            <person name="Fiori P.L."/>
            <person name="Ren Q."/>
            <person name="Paulsen I."/>
            <person name="Zhang H."/>
            <person name="Bastida-Corcuera F.D."/>
            <person name="Simoes-Barbosa A."/>
            <person name="Brown M.T."/>
            <person name="Hayes R.D."/>
            <person name="Mukherjee M."/>
            <person name="Okumura C.Y."/>
            <person name="Schneider R."/>
            <person name="Smith A.J."/>
            <person name="Vanacova S."/>
            <person name="Villalvazo M."/>
            <person name="Haas B.J."/>
            <person name="Pertea M."/>
            <person name="Feldblyum T.V."/>
            <person name="Utterback T.R."/>
            <person name="Shu C.L."/>
            <person name="Osoegawa K."/>
            <person name="de Jong P.J."/>
            <person name="Hrdy I."/>
            <person name="Horvathova L."/>
            <person name="Zubacova Z."/>
            <person name="Dolezal P."/>
            <person name="Malik S.B."/>
            <person name="Logsdon J.M. Jr."/>
            <person name="Henze K."/>
            <person name="Gupta A."/>
            <person name="Wang C.C."/>
            <person name="Dunne R.L."/>
            <person name="Upcroft J.A."/>
            <person name="Upcroft P."/>
            <person name="White O."/>
            <person name="Salzberg S.L."/>
            <person name="Tang P."/>
            <person name="Chiu C.-H."/>
            <person name="Lee Y.-S."/>
            <person name="Embley T.M."/>
            <person name="Coombs G.H."/>
            <person name="Mottram J.C."/>
            <person name="Tachezy J."/>
            <person name="Fraser-Liggett C.M."/>
            <person name="Johnson P.J."/>
        </authorList>
    </citation>
    <scope>NUCLEOTIDE SEQUENCE [LARGE SCALE GENOMIC DNA]</scope>
    <source>
        <strain evidence="2">G3</strain>
    </source>
</reference>